<dbReference type="PANTHER" id="PTHR33373:SF12">
    <property type="entry name" value="DUF4050 DOMAIN-CONTAINING PROTEIN"/>
    <property type="match status" value="1"/>
</dbReference>
<dbReference type="EMBL" id="CM008046">
    <property type="protein sequence ID" value="PVH66585.1"/>
    <property type="molecule type" value="Genomic_DNA"/>
</dbReference>
<gene>
    <name evidence="2" type="ORF">PAHAL_1G287600</name>
</gene>
<dbReference type="Pfam" id="PF13259">
    <property type="entry name" value="clamp_Gag1-like"/>
    <property type="match status" value="1"/>
</dbReference>
<dbReference type="Gramene" id="PVH66585">
    <property type="protein sequence ID" value="PVH66585"/>
    <property type="gene ID" value="PAHAL_1G287600"/>
</dbReference>
<protein>
    <recommendedName>
        <fullName evidence="1">Gag1-like clamp domain-containing protein</fullName>
    </recommendedName>
</protein>
<evidence type="ECO:0000313" key="2">
    <source>
        <dbReference type="EMBL" id="PVH66585.1"/>
    </source>
</evidence>
<feature type="domain" description="Gag1-like clamp" evidence="1">
    <location>
        <begin position="62"/>
        <end position="102"/>
    </location>
</feature>
<evidence type="ECO:0000259" key="1">
    <source>
        <dbReference type="Pfam" id="PF13259"/>
    </source>
</evidence>
<organism evidence="2">
    <name type="scientific">Panicum hallii</name>
    <dbReference type="NCBI Taxonomy" id="206008"/>
    <lineage>
        <taxon>Eukaryota</taxon>
        <taxon>Viridiplantae</taxon>
        <taxon>Streptophyta</taxon>
        <taxon>Embryophyta</taxon>
        <taxon>Tracheophyta</taxon>
        <taxon>Spermatophyta</taxon>
        <taxon>Magnoliopsida</taxon>
        <taxon>Liliopsida</taxon>
        <taxon>Poales</taxon>
        <taxon>Poaceae</taxon>
        <taxon>PACMAD clade</taxon>
        <taxon>Panicoideae</taxon>
        <taxon>Panicodae</taxon>
        <taxon>Paniceae</taxon>
        <taxon>Panicinae</taxon>
        <taxon>Panicum</taxon>
        <taxon>Panicum sect. Panicum</taxon>
    </lineage>
</organism>
<dbReference type="InterPro" id="IPR025124">
    <property type="entry name" value="Gag1-like_clamp"/>
</dbReference>
<sequence>MDGRDGAGGRMNMWARLFARLLHPCSISIRTDQRETMSATRRCQRPRSSSATLELARGRATRCWNATYESLLGSNKPFSQPIPLGEMVDLLVDAWEQEGLYD</sequence>
<dbReference type="AlphaFoldDB" id="A0A2T8KWP5"/>
<proteinExistence type="predicted"/>
<reference evidence="2" key="1">
    <citation type="submission" date="2018-04" db="EMBL/GenBank/DDBJ databases">
        <title>WGS assembly of Panicum hallii.</title>
        <authorList>
            <person name="Lovell J."/>
            <person name="Jenkins J."/>
            <person name="Lowry D."/>
            <person name="Mamidi S."/>
            <person name="Sreedasyam A."/>
            <person name="Weng X."/>
            <person name="Barry K."/>
            <person name="Bonette J."/>
            <person name="Campitelli B."/>
            <person name="Daum C."/>
            <person name="Gordon S."/>
            <person name="Gould B."/>
            <person name="Lipzen A."/>
            <person name="Macqueen A."/>
            <person name="Palacio-Mejia J."/>
            <person name="Plott C."/>
            <person name="Shakirov E."/>
            <person name="Shu S."/>
            <person name="Yoshinaga Y."/>
            <person name="Zane M."/>
            <person name="Rokhsar D."/>
            <person name="Grimwood J."/>
            <person name="Schmutz J."/>
            <person name="Juenger T."/>
        </authorList>
    </citation>
    <scope>NUCLEOTIDE SEQUENCE [LARGE SCALE GENOMIC DNA]</scope>
    <source>
        <strain evidence="2">FIL2</strain>
    </source>
</reference>
<accession>A0A2T8KWP5</accession>
<dbReference type="PANTHER" id="PTHR33373">
    <property type="entry name" value="OS07G0479600 PROTEIN"/>
    <property type="match status" value="1"/>
</dbReference>
<dbReference type="Proteomes" id="UP000243499">
    <property type="component" value="Chromosome 1"/>
</dbReference>
<name>A0A2T8KWP5_9POAL</name>